<dbReference type="EMBL" id="JAACJK010000116">
    <property type="protein sequence ID" value="KAF5330161.1"/>
    <property type="molecule type" value="Genomic_DNA"/>
</dbReference>
<protein>
    <recommendedName>
        <fullName evidence="2">DUF1996 domain-containing protein</fullName>
    </recommendedName>
</protein>
<dbReference type="PANTHER" id="PTHR43662">
    <property type="match status" value="1"/>
</dbReference>
<dbReference type="InterPro" id="IPR018535">
    <property type="entry name" value="DUF1996"/>
</dbReference>
<dbReference type="Pfam" id="PF09362">
    <property type="entry name" value="DUF1996"/>
    <property type="match status" value="1"/>
</dbReference>
<evidence type="ECO:0000259" key="2">
    <source>
        <dbReference type="Pfam" id="PF09362"/>
    </source>
</evidence>
<keyword evidence="1" id="KW-0732">Signal</keyword>
<dbReference type="PANTHER" id="PTHR43662:SF3">
    <property type="entry name" value="DOMAIN PROTEIN, PUTATIVE (AFU_ORTHOLOGUE AFUA_6G11970)-RELATED"/>
    <property type="match status" value="1"/>
</dbReference>
<dbReference type="AlphaFoldDB" id="A0A8H5FAX0"/>
<proteinExistence type="predicted"/>
<reference evidence="3 4" key="1">
    <citation type="journal article" date="2020" name="ISME J.">
        <title>Uncovering the hidden diversity of litter-decomposition mechanisms in mushroom-forming fungi.</title>
        <authorList>
            <person name="Floudas D."/>
            <person name="Bentzer J."/>
            <person name="Ahren D."/>
            <person name="Johansson T."/>
            <person name="Persson P."/>
            <person name="Tunlid A."/>
        </authorList>
    </citation>
    <scope>NUCLEOTIDE SEQUENCE [LARGE SCALE GENOMIC DNA]</scope>
    <source>
        <strain evidence="3 4">CBS 175.51</strain>
    </source>
</reference>
<keyword evidence="4" id="KW-1185">Reference proteome</keyword>
<dbReference type="Proteomes" id="UP000541558">
    <property type="component" value="Unassembled WGS sequence"/>
</dbReference>
<accession>A0A8H5FAX0</accession>
<feature type="signal peptide" evidence="1">
    <location>
        <begin position="1"/>
        <end position="20"/>
    </location>
</feature>
<feature type="domain" description="DUF1996" evidence="2">
    <location>
        <begin position="35"/>
        <end position="316"/>
    </location>
</feature>
<gene>
    <name evidence="3" type="ORF">D9611_010645</name>
</gene>
<evidence type="ECO:0000313" key="3">
    <source>
        <dbReference type="EMBL" id="KAF5330161.1"/>
    </source>
</evidence>
<feature type="chain" id="PRO_5034803321" description="DUF1996 domain-containing protein" evidence="1">
    <location>
        <begin position="21"/>
        <end position="407"/>
    </location>
</feature>
<comment type="caution">
    <text evidence="3">The sequence shown here is derived from an EMBL/GenBank/DDBJ whole genome shotgun (WGS) entry which is preliminary data.</text>
</comment>
<evidence type="ECO:0000313" key="4">
    <source>
        <dbReference type="Proteomes" id="UP000541558"/>
    </source>
</evidence>
<evidence type="ECO:0000256" key="1">
    <source>
        <dbReference type="SAM" id="SignalP"/>
    </source>
</evidence>
<name>A0A8H5FAX0_9AGAR</name>
<dbReference type="OrthoDB" id="74764at2759"/>
<sequence length="407" mass="44824">MLTLFKASLAAGLLIQSAQAVIRFGCSQLVTERFDPLVTPGQVAPHVHQIIGGVCLVLRPDDNLTGTQNAFNLTMNPSDDYSELATCTTCRFKEDKSNYWTAVLYFKHDNGTYIRIGQKPNHLVGDPEGGFTVYYIAGYPPFQPVTAFPKGFRMITGNPMIRTKGERDLDSVESYAITFRCWDEDQLASPWVGSNQHAPGVGKYDSVGLPDRFCPGGIRSSIFFPSCWDGKNLDVPDHHSHMAWPLGRVDERLGIIFHEGTCPESHPVHVPTILYEIAWDTGFLKDVWPKDGRQPLIMSMGDPTGFGQHGDYVFGWEGDSLQRAMDNCKDAFGAPETCQDVLTVLTDEEMNSCRKATEIDEKVEGEYISALPGCNPIQNGPEPATMVPNCDAVSTTIAKAAPTQIPV</sequence>
<organism evidence="3 4">
    <name type="scientific">Ephemerocybe angulata</name>
    <dbReference type="NCBI Taxonomy" id="980116"/>
    <lineage>
        <taxon>Eukaryota</taxon>
        <taxon>Fungi</taxon>
        <taxon>Dikarya</taxon>
        <taxon>Basidiomycota</taxon>
        <taxon>Agaricomycotina</taxon>
        <taxon>Agaricomycetes</taxon>
        <taxon>Agaricomycetidae</taxon>
        <taxon>Agaricales</taxon>
        <taxon>Agaricineae</taxon>
        <taxon>Psathyrellaceae</taxon>
        <taxon>Ephemerocybe</taxon>
    </lineage>
</organism>